<keyword evidence="1" id="KW-0812">Transmembrane</keyword>
<gene>
    <name evidence="2" type="ORF">PHMEG_00015331</name>
</gene>
<sequence>MLTVIPVTQLATLGIAFVKVIFSAGARKRTSSTRQDVINRTNNPRKRFNRELNAAFPTSHPNLRTYIAPIERISSVRVVTLSPVMSGLPNIRRPSFQPLAGLAYPLQFNTLHFIPDSTTKIYKLTLER</sequence>
<evidence type="ECO:0000313" key="3">
    <source>
        <dbReference type="Proteomes" id="UP000198211"/>
    </source>
</evidence>
<accession>A0A225W437</accession>
<keyword evidence="3" id="KW-1185">Reference proteome</keyword>
<protein>
    <submittedName>
        <fullName evidence="2">Uncharacterized protein</fullName>
    </submittedName>
</protein>
<proteinExistence type="predicted"/>
<evidence type="ECO:0000313" key="2">
    <source>
        <dbReference type="EMBL" id="OWZ11620.1"/>
    </source>
</evidence>
<feature type="transmembrane region" description="Helical" evidence="1">
    <location>
        <begin position="6"/>
        <end position="26"/>
    </location>
</feature>
<dbReference type="AlphaFoldDB" id="A0A225W437"/>
<organism evidence="2 3">
    <name type="scientific">Phytophthora megakarya</name>
    <dbReference type="NCBI Taxonomy" id="4795"/>
    <lineage>
        <taxon>Eukaryota</taxon>
        <taxon>Sar</taxon>
        <taxon>Stramenopiles</taxon>
        <taxon>Oomycota</taxon>
        <taxon>Peronosporomycetes</taxon>
        <taxon>Peronosporales</taxon>
        <taxon>Peronosporaceae</taxon>
        <taxon>Phytophthora</taxon>
    </lineage>
</organism>
<dbReference type="Proteomes" id="UP000198211">
    <property type="component" value="Unassembled WGS sequence"/>
</dbReference>
<dbReference type="EMBL" id="NBNE01002075">
    <property type="protein sequence ID" value="OWZ11620.1"/>
    <property type="molecule type" value="Genomic_DNA"/>
</dbReference>
<keyword evidence="1" id="KW-1133">Transmembrane helix</keyword>
<name>A0A225W437_9STRA</name>
<comment type="caution">
    <text evidence="2">The sequence shown here is derived from an EMBL/GenBank/DDBJ whole genome shotgun (WGS) entry which is preliminary data.</text>
</comment>
<reference evidence="3" key="1">
    <citation type="submission" date="2017-03" db="EMBL/GenBank/DDBJ databases">
        <title>Phytopthora megakarya and P. palmivora, two closely related causual agents of cacao black pod achieved similar genome size and gene model numbers by different mechanisms.</title>
        <authorList>
            <person name="Ali S."/>
            <person name="Shao J."/>
            <person name="Larry D.J."/>
            <person name="Kronmiller B."/>
            <person name="Shen D."/>
            <person name="Strem M.D."/>
            <person name="Melnick R.L."/>
            <person name="Guiltinan M.J."/>
            <person name="Tyler B.M."/>
            <person name="Meinhardt L.W."/>
            <person name="Bailey B.A."/>
        </authorList>
    </citation>
    <scope>NUCLEOTIDE SEQUENCE [LARGE SCALE GENOMIC DNA]</scope>
    <source>
        <strain evidence="3">zdho120</strain>
    </source>
</reference>
<evidence type="ECO:0000256" key="1">
    <source>
        <dbReference type="SAM" id="Phobius"/>
    </source>
</evidence>
<keyword evidence="1" id="KW-0472">Membrane</keyword>